<proteinExistence type="predicted"/>
<dbReference type="InParanoid" id="A2FMN2"/>
<keyword evidence="3" id="KW-1185">Reference proteome</keyword>
<evidence type="ECO:0000313" key="3">
    <source>
        <dbReference type="Proteomes" id="UP000001542"/>
    </source>
</evidence>
<accession>A2FMN2</accession>
<name>A2FMN2_TRIV3</name>
<reference evidence="2" key="2">
    <citation type="journal article" date="2007" name="Science">
        <title>Draft genome sequence of the sexually transmitted pathogen Trichomonas vaginalis.</title>
        <authorList>
            <person name="Carlton J.M."/>
            <person name="Hirt R.P."/>
            <person name="Silva J.C."/>
            <person name="Delcher A.L."/>
            <person name="Schatz M."/>
            <person name="Zhao Q."/>
            <person name="Wortman J.R."/>
            <person name="Bidwell S.L."/>
            <person name="Alsmark U.C.M."/>
            <person name="Besteiro S."/>
            <person name="Sicheritz-Ponten T."/>
            <person name="Noel C.J."/>
            <person name="Dacks J.B."/>
            <person name="Foster P.G."/>
            <person name="Simillion C."/>
            <person name="Van de Peer Y."/>
            <person name="Miranda-Saavedra D."/>
            <person name="Barton G.J."/>
            <person name="Westrop G.D."/>
            <person name="Mueller S."/>
            <person name="Dessi D."/>
            <person name="Fiori P.L."/>
            <person name="Ren Q."/>
            <person name="Paulsen I."/>
            <person name="Zhang H."/>
            <person name="Bastida-Corcuera F.D."/>
            <person name="Simoes-Barbosa A."/>
            <person name="Brown M.T."/>
            <person name="Hayes R.D."/>
            <person name="Mukherjee M."/>
            <person name="Okumura C.Y."/>
            <person name="Schneider R."/>
            <person name="Smith A.J."/>
            <person name="Vanacova S."/>
            <person name="Villalvazo M."/>
            <person name="Haas B.J."/>
            <person name="Pertea M."/>
            <person name="Feldblyum T.V."/>
            <person name="Utterback T.R."/>
            <person name="Shu C.L."/>
            <person name="Osoegawa K."/>
            <person name="de Jong P.J."/>
            <person name="Hrdy I."/>
            <person name="Horvathova L."/>
            <person name="Zubacova Z."/>
            <person name="Dolezal P."/>
            <person name="Malik S.B."/>
            <person name="Logsdon J.M. Jr."/>
            <person name="Henze K."/>
            <person name="Gupta A."/>
            <person name="Wang C.C."/>
            <person name="Dunne R.L."/>
            <person name="Upcroft J.A."/>
            <person name="Upcroft P."/>
            <person name="White O."/>
            <person name="Salzberg S.L."/>
            <person name="Tang P."/>
            <person name="Chiu C.-H."/>
            <person name="Lee Y.-S."/>
            <person name="Embley T.M."/>
            <person name="Coombs G.H."/>
            <person name="Mottram J.C."/>
            <person name="Tachezy J."/>
            <person name="Fraser-Liggett C.M."/>
            <person name="Johnson P.J."/>
        </authorList>
    </citation>
    <scope>NUCLEOTIDE SEQUENCE [LARGE SCALE GENOMIC DNA]</scope>
    <source>
        <strain evidence="2">G3</strain>
    </source>
</reference>
<protein>
    <submittedName>
        <fullName evidence="2">Uncharacterized protein</fullName>
    </submittedName>
</protein>
<dbReference type="EMBL" id="DS113890">
    <property type="protein sequence ID" value="EAX93832.1"/>
    <property type="molecule type" value="Genomic_DNA"/>
</dbReference>
<dbReference type="KEGG" id="tva:4751557"/>
<dbReference type="Proteomes" id="UP000001542">
    <property type="component" value="Unassembled WGS sequence"/>
</dbReference>
<evidence type="ECO:0000256" key="1">
    <source>
        <dbReference type="SAM" id="MobiDB-lite"/>
    </source>
</evidence>
<dbReference type="RefSeq" id="XP_001306762.1">
    <property type="nucleotide sequence ID" value="XM_001306761.1"/>
</dbReference>
<gene>
    <name evidence="2" type="ORF">TVAG_177400</name>
</gene>
<sequence>MMNCECIQVDNSIESVKKALKIFSKNLRRDFLVILVKIIAIELKTHTIRKDWRTREGSLEYLSKNWLFFRECFSTKPGLFWFCTNFDSFEGILSNRDFVIFMYRNWYEYSHFISTPEFLTFLRSNARLVLNCIKDKSLVSPDFPESSIASSFIEMLDSFHQRKTEMVTRSAIKKISKDADSTSPEIPEAQSPTSEPIIDQKSPIDIAIDQILQSVALDSDDLFAFDVNPIHEAKYLDVFMC</sequence>
<dbReference type="VEuPathDB" id="TrichDB:TVAGG3_1002890"/>
<dbReference type="AlphaFoldDB" id="A2FMN2"/>
<dbReference type="VEuPathDB" id="TrichDB:TVAG_177400"/>
<evidence type="ECO:0000313" key="2">
    <source>
        <dbReference type="EMBL" id="EAX93832.1"/>
    </source>
</evidence>
<organism evidence="2 3">
    <name type="scientific">Trichomonas vaginalis (strain ATCC PRA-98 / G3)</name>
    <dbReference type="NCBI Taxonomy" id="412133"/>
    <lineage>
        <taxon>Eukaryota</taxon>
        <taxon>Metamonada</taxon>
        <taxon>Parabasalia</taxon>
        <taxon>Trichomonadida</taxon>
        <taxon>Trichomonadidae</taxon>
        <taxon>Trichomonas</taxon>
    </lineage>
</organism>
<reference evidence="2" key="1">
    <citation type="submission" date="2006-10" db="EMBL/GenBank/DDBJ databases">
        <authorList>
            <person name="Amadeo P."/>
            <person name="Zhao Q."/>
            <person name="Wortman J."/>
            <person name="Fraser-Liggett C."/>
            <person name="Carlton J."/>
        </authorList>
    </citation>
    <scope>NUCLEOTIDE SEQUENCE</scope>
    <source>
        <strain evidence="2">G3</strain>
    </source>
</reference>
<feature type="region of interest" description="Disordered" evidence="1">
    <location>
        <begin position="175"/>
        <end position="197"/>
    </location>
</feature>